<feature type="binding site" evidence="3">
    <location>
        <position position="254"/>
    </location>
    <ligand>
        <name>glycerol</name>
        <dbReference type="ChEBI" id="CHEBI:17754"/>
    </ligand>
</feature>
<dbReference type="AlphaFoldDB" id="A0A841PSL8"/>
<keyword evidence="7" id="KW-1185">Reference proteome</keyword>
<dbReference type="EC" id="1.1.-.-" evidence="6"/>
<feature type="binding site" evidence="4">
    <location>
        <position position="126"/>
    </location>
    <ligand>
        <name>NAD(+)</name>
        <dbReference type="ChEBI" id="CHEBI:57540"/>
    </ligand>
</feature>
<keyword evidence="4" id="KW-0520">NAD</keyword>
<dbReference type="InterPro" id="IPR001670">
    <property type="entry name" value="ADH_Fe/GldA"/>
</dbReference>
<feature type="binding site" evidence="3">
    <location>
        <position position="271"/>
    </location>
    <ligand>
        <name>glycerol</name>
        <dbReference type="ChEBI" id="CHEBI:17754"/>
    </ligand>
</feature>
<reference evidence="6 7" key="1">
    <citation type="submission" date="2020-08" db="EMBL/GenBank/DDBJ databases">
        <title>Genomic Encyclopedia of Type Strains, Phase IV (KMG-IV): sequencing the most valuable type-strain genomes for metagenomic binning, comparative biology and taxonomic classification.</title>
        <authorList>
            <person name="Goeker M."/>
        </authorList>
    </citation>
    <scope>NUCLEOTIDE SEQUENCE [LARGE SCALE GENOMIC DNA]</scope>
    <source>
        <strain evidence="6 7">DSM 19612</strain>
    </source>
</reference>
<dbReference type="GO" id="GO:0016614">
    <property type="term" value="F:oxidoreductase activity, acting on CH-OH group of donors"/>
    <property type="evidence" value="ECO:0007669"/>
    <property type="project" value="InterPro"/>
</dbReference>
<comment type="caution">
    <text evidence="6">The sequence shown here is derived from an EMBL/GenBank/DDBJ whole genome shotgun (WGS) entry which is preliminary data.</text>
</comment>
<dbReference type="CDD" id="cd08172">
    <property type="entry name" value="GlyDH-like"/>
    <property type="match status" value="1"/>
</dbReference>
<proteinExistence type="predicted"/>
<feature type="binding site" evidence="4">
    <location>
        <begin position="93"/>
        <end position="97"/>
    </location>
    <ligand>
        <name>NAD(+)</name>
        <dbReference type="ChEBI" id="CHEBI:57540"/>
    </ligand>
</feature>
<dbReference type="Proteomes" id="UP000581688">
    <property type="component" value="Unassembled WGS sequence"/>
</dbReference>
<evidence type="ECO:0000256" key="2">
    <source>
        <dbReference type="ARBA" id="ARBA00023002"/>
    </source>
</evidence>
<dbReference type="InterPro" id="IPR016205">
    <property type="entry name" value="Glycerol_DH"/>
</dbReference>
<feature type="binding site" evidence="4">
    <location>
        <position position="124"/>
    </location>
    <ligand>
        <name>NAD(+)</name>
        <dbReference type="ChEBI" id="CHEBI:57540"/>
    </ligand>
</feature>
<dbReference type="SUPFAM" id="SSF56796">
    <property type="entry name" value="Dehydroquinate synthase-like"/>
    <property type="match status" value="1"/>
</dbReference>
<dbReference type="Gene3D" id="1.20.1090.10">
    <property type="entry name" value="Dehydroquinate synthase-like - alpha domain"/>
    <property type="match status" value="1"/>
</dbReference>
<accession>A0A841PSL8</accession>
<dbReference type="PANTHER" id="PTHR43616:SF3">
    <property type="entry name" value="HYDROXYCARBOXYLATE DEHYDROGENASE A"/>
    <property type="match status" value="1"/>
</dbReference>
<feature type="domain" description="Alcohol dehydrogenase iron-type/glycerol dehydrogenase GldA" evidence="5">
    <location>
        <begin position="11"/>
        <end position="143"/>
    </location>
</feature>
<feature type="binding site" evidence="4">
    <location>
        <position position="130"/>
    </location>
    <ligand>
        <name>NAD(+)</name>
        <dbReference type="ChEBI" id="CHEBI:57540"/>
    </ligand>
</feature>
<dbReference type="EMBL" id="JACHGH010000001">
    <property type="protein sequence ID" value="MBB6451947.1"/>
    <property type="molecule type" value="Genomic_DNA"/>
</dbReference>
<organism evidence="6 7">
    <name type="scientific">Salirhabdus euzebyi</name>
    <dbReference type="NCBI Taxonomy" id="394506"/>
    <lineage>
        <taxon>Bacteria</taxon>
        <taxon>Bacillati</taxon>
        <taxon>Bacillota</taxon>
        <taxon>Bacilli</taxon>
        <taxon>Bacillales</taxon>
        <taxon>Bacillaceae</taxon>
        <taxon>Salirhabdus</taxon>
    </lineage>
</organism>
<name>A0A841PSL8_9BACI</name>
<keyword evidence="2 6" id="KW-0560">Oxidoreductase</keyword>
<evidence type="ECO:0000313" key="7">
    <source>
        <dbReference type="Proteomes" id="UP000581688"/>
    </source>
</evidence>
<protein>
    <submittedName>
        <fullName evidence="6">Putative oxidoreductase</fullName>
        <ecNumber evidence="6">1.1.-.-</ecNumber>
    </submittedName>
</protein>
<dbReference type="PANTHER" id="PTHR43616">
    <property type="entry name" value="GLYCEROL DEHYDROGENASE"/>
    <property type="match status" value="1"/>
</dbReference>
<comment type="cofactor">
    <cofactor evidence="3">
        <name>Zn(2+)</name>
        <dbReference type="ChEBI" id="CHEBI:29105"/>
    </cofactor>
    <text evidence="3">Binds 1 zinc ion per subunit.</text>
</comment>
<dbReference type="RefSeq" id="WP_174494490.1">
    <property type="nucleotide sequence ID" value="NZ_CADDWK010000001.1"/>
</dbReference>
<evidence type="ECO:0000256" key="1">
    <source>
        <dbReference type="ARBA" id="ARBA00022723"/>
    </source>
</evidence>
<feature type="binding site" evidence="3">
    <location>
        <position position="170"/>
    </location>
    <ligand>
        <name>glycerol</name>
        <dbReference type="ChEBI" id="CHEBI:17754"/>
    </ligand>
</feature>
<dbReference type="Gene3D" id="3.40.50.1970">
    <property type="match status" value="1"/>
</dbReference>
<evidence type="ECO:0000259" key="5">
    <source>
        <dbReference type="Pfam" id="PF00465"/>
    </source>
</evidence>
<gene>
    <name evidence="6" type="ORF">HNQ94_000368</name>
</gene>
<evidence type="ECO:0000256" key="3">
    <source>
        <dbReference type="PIRSR" id="PIRSR000112-1"/>
    </source>
</evidence>
<dbReference type="GO" id="GO:0046872">
    <property type="term" value="F:metal ion binding"/>
    <property type="evidence" value="ECO:0007669"/>
    <property type="project" value="UniProtKB-KW"/>
</dbReference>
<dbReference type="PIRSF" id="PIRSF000112">
    <property type="entry name" value="Glycerol_dehydrogenase"/>
    <property type="match status" value="1"/>
</dbReference>
<keyword evidence="3" id="KW-0862">Zinc</keyword>
<evidence type="ECO:0000313" key="6">
    <source>
        <dbReference type="EMBL" id="MBB6451947.1"/>
    </source>
</evidence>
<keyword evidence="1 3" id="KW-0479">Metal-binding</keyword>
<dbReference type="Pfam" id="PF00465">
    <property type="entry name" value="Fe-ADH"/>
    <property type="match status" value="1"/>
</dbReference>
<sequence length="370" mass="41097">MLNIQVQGAPNFYQCYEGVLNILQEKIDEQNWQKGILLHGNKSWQAANDFFPNLSTPLTLLPYQGECSTEEVNRISEITVAEHADFIIGVGGGKVMDLAKAVGNENDLSVILIPTLAANCAPWTPLSVFYDGEGNFLHYTIFPKSTYMVLIEPRILLDAPVDYLRAGIGDTLAKWYEADVLSKDISPKPLPLEIALHAAKMCKEVLLKEGEEAISAVYKGHLTSSFVRVIETIILAGGMVGGYGDHYGRIAGAHSIHNGLTYIKETHSYLHGEKVAYGILVQLALENRLDEVEKLLPFYQKLNLPISIKDFGIFNQMKEKIAIIAEEATKPSESIHYMHVSNQKEVINGIYSLEQFISSTLEEKNKEGTV</sequence>
<evidence type="ECO:0000256" key="4">
    <source>
        <dbReference type="PIRSR" id="PIRSR000112-3"/>
    </source>
</evidence>